<dbReference type="GO" id="GO:0035438">
    <property type="term" value="F:cyclic-di-GMP binding"/>
    <property type="evidence" value="ECO:0007669"/>
    <property type="project" value="InterPro"/>
</dbReference>
<dbReference type="InterPro" id="IPR009875">
    <property type="entry name" value="PilZ_domain"/>
</dbReference>
<dbReference type="OrthoDB" id="5294607at2"/>
<reference evidence="2 3" key="1">
    <citation type="submission" date="2016-12" db="EMBL/GenBank/DDBJ databases">
        <title>Isolation and genomic insights into novel planktonic Zetaproteobacteria from stratified waters of the Chesapeake Bay.</title>
        <authorList>
            <person name="McAllister S.M."/>
            <person name="Kato S."/>
            <person name="Chan C.S."/>
            <person name="Chiu B.K."/>
            <person name="Field E.K."/>
        </authorList>
    </citation>
    <scope>NUCLEOTIDE SEQUENCE [LARGE SCALE GENOMIC DNA]</scope>
    <source>
        <strain evidence="2 3">CP-8</strain>
    </source>
</reference>
<evidence type="ECO:0000313" key="2">
    <source>
        <dbReference type="EMBL" id="ATX82369.1"/>
    </source>
</evidence>
<dbReference type="Gene3D" id="2.40.10.220">
    <property type="entry name" value="predicted glycosyltransferase like domains"/>
    <property type="match status" value="1"/>
</dbReference>
<proteinExistence type="predicted"/>
<gene>
    <name evidence="2" type="ORF">Ga0123462_1506</name>
</gene>
<dbReference type="Pfam" id="PF07238">
    <property type="entry name" value="PilZ"/>
    <property type="match status" value="1"/>
</dbReference>
<evidence type="ECO:0000313" key="3">
    <source>
        <dbReference type="Proteomes" id="UP000231637"/>
    </source>
</evidence>
<feature type="domain" description="PilZ" evidence="1">
    <location>
        <begin position="45"/>
        <end position="147"/>
    </location>
</feature>
<name>A0A2K8L7Z1_9PROT</name>
<dbReference type="KEGG" id="mfn:Ga0123462_1506"/>
<dbReference type="SUPFAM" id="SSF141371">
    <property type="entry name" value="PilZ domain-like"/>
    <property type="match status" value="1"/>
</dbReference>
<protein>
    <submittedName>
        <fullName evidence="2">PilZ domain-containing protein</fullName>
    </submittedName>
</protein>
<accession>A0A2K8L7Z1</accession>
<dbReference type="Proteomes" id="UP000231637">
    <property type="component" value="Chromosome"/>
</dbReference>
<dbReference type="RefSeq" id="WP_100265731.1">
    <property type="nucleotide sequence ID" value="NZ_CP018800.1"/>
</dbReference>
<keyword evidence="3" id="KW-1185">Reference proteome</keyword>
<evidence type="ECO:0000259" key="1">
    <source>
        <dbReference type="Pfam" id="PF07238"/>
    </source>
</evidence>
<organism evidence="2 3">
    <name type="scientific">Mariprofundus ferrinatatus</name>
    <dbReference type="NCBI Taxonomy" id="1921087"/>
    <lineage>
        <taxon>Bacteria</taxon>
        <taxon>Pseudomonadati</taxon>
        <taxon>Pseudomonadota</taxon>
        <taxon>Candidatius Mariprofundia</taxon>
        <taxon>Mariprofundales</taxon>
        <taxon>Mariprofundaceae</taxon>
        <taxon>Mariprofundus</taxon>
    </lineage>
</organism>
<sequence length="157" mass="18035">MGFLNRQVFLLGNLVERLWPFNREAGTKMLLSHGGDTDEFYSGSEKRRHVRFPVSLSVRHNLELPLLCKDYVLNASKGGVFIQCEDPFPVDTILILHFYIPPEEKLLAEFSGEVTEISDGSKYAAGMHIKFFHYSDEDMKRFLSYLEESKKLLDVNG</sequence>
<dbReference type="AlphaFoldDB" id="A0A2K8L7Z1"/>
<dbReference type="EMBL" id="CP018800">
    <property type="protein sequence ID" value="ATX82369.1"/>
    <property type="molecule type" value="Genomic_DNA"/>
</dbReference>